<organism evidence="2 3">
    <name type="scientific">Panagrolaimus superbus</name>
    <dbReference type="NCBI Taxonomy" id="310955"/>
    <lineage>
        <taxon>Eukaryota</taxon>
        <taxon>Metazoa</taxon>
        <taxon>Ecdysozoa</taxon>
        <taxon>Nematoda</taxon>
        <taxon>Chromadorea</taxon>
        <taxon>Rhabditida</taxon>
        <taxon>Tylenchina</taxon>
        <taxon>Panagrolaimomorpha</taxon>
        <taxon>Panagrolaimoidea</taxon>
        <taxon>Panagrolaimidae</taxon>
        <taxon>Panagrolaimus</taxon>
    </lineage>
</organism>
<dbReference type="SUPFAM" id="SSF52540">
    <property type="entry name" value="P-loop containing nucleoside triphosphate hydrolases"/>
    <property type="match status" value="1"/>
</dbReference>
<dbReference type="InterPro" id="IPR027417">
    <property type="entry name" value="P-loop_NTPase"/>
</dbReference>
<evidence type="ECO:0000313" key="3">
    <source>
        <dbReference type="WBParaSite" id="PSU_v2.g13565.t1"/>
    </source>
</evidence>
<dbReference type="PROSITE" id="PS51192">
    <property type="entry name" value="HELICASE_ATP_BIND_1"/>
    <property type="match status" value="1"/>
</dbReference>
<evidence type="ECO:0000313" key="2">
    <source>
        <dbReference type="Proteomes" id="UP000887577"/>
    </source>
</evidence>
<feature type="domain" description="Helicase ATP-binding" evidence="1">
    <location>
        <begin position="87"/>
        <end position="198"/>
    </location>
</feature>
<sequence>MLHTLRAHASYDDYDFNMVLGNQNERIGDALKDTVSEIAQMIPSTEVGPTPLCYTQTSFWSERQRFIDTALDEGFPVIVKAGKVGRIIKEHQPAAKFLISCASKLAVMSVAPYLTENDPQVGYLTAYSAETEKDPGIIYCSHGMALHMISKEHIFTHIVNDEFHRTDKESVKVFCLSATVDAALQERCVTYFGEPIIFEVNVQRRYNIRVVDENFEPLQRANPIQPIQQPSDIKFATKTVKTVERYFSNGYNSVDITERQRNVVVIYSAMSMIISVNIELRQRMLHNPVLGRYKIVKVHKNEDWDLNELDSSNLCRY</sequence>
<name>A0A914Y282_9BILA</name>
<dbReference type="AlphaFoldDB" id="A0A914Y282"/>
<keyword evidence="2" id="KW-1185">Reference proteome</keyword>
<accession>A0A914Y282</accession>
<dbReference type="Proteomes" id="UP000887577">
    <property type="component" value="Unplaced"/>
</dbReference>
<protein>
    <submittedName>
        <fullName evidence="3">Helicase ATP-binding domain-containing protein</fullName>
    </submittedName>
</protein>
<reference evidence="3" key="1">
    <citation type="submission" date="2022-11" db="UniProtKB">
        <authorList>
            <consortium name="WormBaseParasite"/>
        </authorList>
    </citation>
    <scope>IDENTIFICATION</scope>
</reference>
<proteinExistence type="predicted"/>
<dbReference type="InterPro" id="IPR014001">
    <property type="entry name" value="Helicase_ATP-bd"/>
</dbReference>
<evidence type="ECO:0000259" key="1">
    <source>
        <dbReference type="PROSITE" id="PS51192"/>
    </source>
</evidence>
<dbReference type="WBParaSite" id="PSU_v2.g13565.t1">
    <property type="protein sequence ID" value="PSU_v2.g13565.t1"/>
    <property type="gene ID" value="PSU_v2.g13565"/>
</dbReference>
<dbReference type="Gene3D" id="3.40.50.300">
    <property type="entry name" value="P-loop containing nucleotide triphosphate hydrolases"/>
    <property type="match status" value="1"/>
</dbReference>